<dbReference type="PANTHER" id="PTHR30618">
    <property type="entry name" value="NCS1 FAMILY PURINE/PYRIMIDINE TRANSPORTER"/>
    <property type="match status" value="1"/>
</dbReference>
<dbReference type="Proteomes" id="UP000636793">
    <property type="component" value="Unassembled WGS sequence"/>
</dbReference>
<comment type="subcellular location">
    <subcellularLocation>
        <location evidence="1">Membrane</location>
        <topology evidence="1">Multi-pass membrane protein</topology>
    </subcellularLocation>
</comment>
<dbReference type="NCBIfam" id="TIGR00800">
    <property type="entry name" value="ncs1"/>
    <property type="match status" value="1"/>
</dbReference>
<dbReference type="Gene3D" id="1.10.4160.10">
    <property type="entry name" value="Hydantoin permease"/>
    <property type="match status" value="1"/>
</dbReference>
<comment type="similarity">
    <text evidence="2">Belongs to the purine-cytosine permease (2.A.39) family.</text>
</comment>
<feature type="transmembrane region" description="Helical" evidence="6">
    <location>
        <begin position="384"/>
        <end position="401"/>
    </location>
</feature>
<feature type="transmembrane region" description="Helical" evidence="6">
    <location>
        <begin position="101"/>
        <end position="120"/>
    </location>
</feature>
<accession>A0A916SUP2</accession>
<evidence type="ECO:0000256" key="4">
    <source>
        <dbReference type="ARBA" id="ARBA00022989"/>
    </source>
</evidence>
<dbReference type="GO" id="GO:0015205">
    <property type="term" value="F:nucleobase transmembrane transporter activity"/>
    <property type="evidence" value="ECO:0007669"/>
    <property type="project" value="TreeGrafter"/>
</dbReference>
<evidence type="ECO:0000313" key="7">
    <source>
        <dbReference type="EMBL" id="GGB16782.1"/>
    </source>
</evidence>
<evidence type="ECO:0000256" key="5">
    <source>
        <dbReference type="ARBA" id="ARBA00023136"/>
    </source>
</evidence>
<protein>
    <submittedName>
        <fullName evidence="7">Nitrate reductase</fullName>
    </submittedName>
</protein>
<dbReference type="CDD" id="cd11485">
    <property type="entry name" value="SLC-NCS1sbd_YbbW-like"/>
    <property type="match status" value="1"/>
</dbReference>
<feature type="transmembrane region" description="Helical" evidence="6">
    <location>
        <begin position="192"/>
        <end position="210"/>
    </location>
</feature>
<feature type="transmembrane region" description="Helical" evidence="6">
    <location>
        <begin position="222"/>
        <end position="240"/>
    </location>
</feature>
<dbReference type="AlphaFoldDB" id="A0A916SUP2"/>
<evidence type="ECO:0000256" key="6">
    <source>
        <dbReference type="SAM" id="Phobius"/>
    </source>
</evidence>
<keyword evidence="4 6" id="KW-1133">Transmembrane helix</keyword>
<evidence type="ECO:0000256" key="3">
    <source>
        <dbReference type="ARBA" id="ARBA00022692"/>
    </source>
</evidence>
<dbReference type="PANTHER" id="PTHR30618:SF0">
    <property type="entry name" value="PURINE-URACIL PERMEASE NCS1"/>
    <property type="match status" value="1"/>
</dbReference>
<feature type="transmembrane region" description="Helical" evidence="6">
    <location>
        <begin position="126"/>
        <end position="145"/>
    </location>
</feature>
<dbReference type="GO" id="GO:0005886">
    <property type="term" value="C:plasma membrane"/>
    <property type="evidence" value="ECO:0007669"/>
    <property type="project" value="TreeGrafter"/>
</dbReference>
<dbReference type="InterPro" id="IPR045225">
    <property type="entry name" value="Uracil/uridine/allantoin_perm"/>
</dbReference>
<name>A0A916SUP2_9MICO</name>
<evidence type="ECO:0000256" key="1">
    <source>
        <dbReference type="ARBA" id="ARBA00004141"/>
    </source>
</evidence>
<organism evidence="7 8">
    <name type="scientific">Flexivirga endophytica</name>
    <dbReference type="NCBI Taxonomy" id="1849103"/>
    <lineage>
        <taxon>Bacteria</taxon>
        <taxon>Bacillati</taxon>
        <taxon>Actinomycetota</taxon>
        <taxon>Actinomycetes</taxon>
        <taxon>Micrococcales</taxon>
        <taxon>Dermacoccaceae</taxon>
        <taxon>Flexivirga</taxon>
    </lineage>
</organism>
<evidence type="ECO:0000313" key="8">
    <source>
        <dbReference type="Proteomes" id="UP000636793"/>
    </source>
</evidence>
<dbReference type="InterPro" id="IPR001248">
    <property type="entry name" value="Pur-cyt_permease"/>
</dbReference>
<feature type="transmembrane region" description="Helical" evidence="6">
    <location>
        <begin position="341"/>
        <end position="363"/>
    </location>
</feature>
<comment type="caution">
    <text evidence="7">The sequence shown here is derived from an EMBL/GenBank/DDBJ whole genome shotgun (WGS) entry which is preliminary data.</text>
</comment>
<gene>
    <name evidence="7" type="ORF">GCM10011492_03210</name>
</gene>
<proteinExistence type="inferred from homology"/>
<keyword evidence="5 6" id="KW-0472">Membrane</keyword>
<feature type="transmembrane region" description="Helical" evidence="6">
    <location>
        <begin position="301"/>
        <end position="321"/>
    </location>
</feature>
<dbReference type="Pfam" id="PF02133">
    <property type="entry name" value="Transp_cyt_pur"/>
    <property type="match status" value="1"/>
</dbReference>
<feature type="transmembrane region" description="Helical" evidence="6">
    <location>
        <begin position="452"/>
        <end position="473"/>
    </location>
</feature>
<feature type="transmembrane region" description="Helical" evidence="6">
    <location>
        <begin position="260"/>
        <end position="280"/>
    </location>
</feature>
<keyword evidence="3 6" id="KW-0812">Transmembrane</keyword>
<reference evidence="7" key="2">
    <citation type="submission" date="2020-09" db="EMBL/GenBank/DDBJ databases">
        <authorList>
            <person name="Sun Q."/>
            <person name="Zhou Y."/>
        </authorList>
    </citation>
    <scope>NUCLEOTIDE SEQUENCE</scope>
    <source>
        <strain evidence="7">CGMCC 1.15085</strain>
    </source>
</reference>
<dbReference type="InterPro" id="IPR012681">
    <property type="entry name" value="NCS1"/>
</dbReference>
<feature type="transmembrane region" description="Helical" evidence="6">
    <location>
        <begin position="73"/>
        <end position="94"/>
    </location>
</feature>
<feature type="transmembrane region" description="Helical" evidence="6">
    <location>
        <begin position="506"/>
        <end position="526"/>
    </location>
</feature>
<keyword evidence="8" id="KW-1185">Reference proteome</keyword>
<reference evidence="7" key="1">
    <citation type="journal article" date="2014" name="Int. J. Syst. Evol. Microbiol.">
        <title>Complete genome sequence of Corynebacterium casei LMG S-19264T (=DSM 44701T), isolated from a smear-ripened cheese.</title>
        <authorList>
            <consortium name="US DOE Joint Genome Institute (JGI-PGF)"/>
            <person name="Walter F."/>
            <person name="Albersmeier A."/>
            <person name="Kalinowski J."/>
            <person name="Ruckert C."/>
        </authorList>
    </citation>
    <scope>NUCLEOTIDE SEQUENCE</scope>
    <source>
        <strain evidence="7">CGMCC 1.15085</strain>
    </source>
</reference>
<feature type="transmembrane region" description="Helical" evidence="6">
    <location>
        <begin position="407"/>
        <end position="432"/>
    </location>
</feature>
<sequence>MRADTVTGILVRLEEPRMTTDSASAARDGQLEYPDGRVELTDSGALTDPGLANEDLVPVPVSQRTWHTYNYTALWVGMSHNIPSWLLASGLVAAGMSWQQAVFIILLANVIVLIPILLNGHGGTKYGIPFPVLARSSFGVFGANLPALIRALAATCWFGVQTWIGGEGIFLLAGKMFGDGWADAGHIGDFPWTQWLSFFVFWLIEIAIIVRGIDTLKHFENWAAPVVLVAAVALLIYMWIKAGGVGDILSQPGTLHGKDFWKVFGPSLMGMIGFWATLSLNISDFTRFGGSQKKQMLGQTYGLPTTMTFFALLSVFVTSASEKVYGEVIWDPIQLAARIDNWVGTLLALATVMVATLAVNIAANLVSPSYDFANAAPKHVNFRRGALITCVLSVLIMPWELVSNPDIYIFTWLNFVGAILGPVAGILLADYWFVRRRTLVIRDLYKRDGGLYWYRGGWNWIAVVSFAVAAILAGGGSHSGINAKGVKTGPFPVDGIIPFLKPLADYGWIIGLVAGALLHTVLMKLLKAPVSYDDSAANVAEEDEGVTV</sequence>
<dbReference type="EMBL" id="BMHI01000001">
    <property type="protein sequence ID" value="GGB16782.1"/>
    <property type="molecule type" value="Genomic_DNA"/>
</dbReference>
<evidence type="ECO:0000256" key="2">
    <source>
        <dbReference type="ARBA" id="ARBA00008974"/>
    </source>
</evidence>